<evidence type="ECO:0000259" key="5">
    <source>
        <dbReference type="PROSITE" id="PS50850"/>
    </source>
</evidence>
<dbReference type="PANTHER" id="PTHR23531:SF1">
    <property type="entry name" value="QUINOLENE RESISTANCE PROTEIN NORA"/>
    <property type="match status" value="1"/>
</dbReference>
<dbReference type="InterPro" id="IPR052714">
    <property type="entry name" value="MFS_Exporter"/>
</dbReference>
<evidence type="ECO:0000256" key="2">
    <source>
        <dbReference type="ARBA" id="ARBA00022989"/>
    </source>
</evidence>
<evidence type="ECO:0000256" key="3">
    <source>
        <dbReference type="ARBA" id="ARBA00023136"/>
    </source>
</evidence>
<accession>A0A0P7C3J9</accession>
<dbReference type="PROSITE" id="PS50850">
    <property type="entry name" value="MFS"/>
    <property type="match status" value="1"/>
</dbReference>
<dbReference type="OrthoDB" id="9812221at2"/>
<feature type="transmembrane region" description="Helical" evidence="4">
    <location>
        <begin position="246"/>
        <end position="263"/>
    </location>
</feature>
<dbReference type="SUPFAM" id="SSF103473">
    <property type="entry name" value="MFS general substrate transporter"/>
    <property type="match status" value="1"/>
</dbReference>
<evidence type="ECO:0000256" key="1">
    <source>
        <dbReference type="ARBA" id="ARBA00022692"/>
    </source>
</evidence>
<evidence type="ECO:0000256" key="4">
    <source>
        <dbReference type="SAM" id="Phobius"/>
    </source>
</evidence>
<dbReference type="EMBL" id="LGTQ01000006">
    <property type="protein sequence ID" value="KPM48889.1"/>
    <property type="molecule type" value="Genomic_DNA"/>
</dbReference>
<keyword evidence="1 4" id="KW-0812">Transmembrane</keyword>
<feature type="transmembrane region" description="Helical" evidence="4">
    <location>
        <begin position="298"/>
        <end position="317"/>
    </location>
</feature>
<gene>
    <name evidence="6" type="ORF">AFM12_10040</name>
</gene>
<keyword evidence="2 4" id="KW-1133">Transmembrane helix</keyword>
<protein>
    <submittedName>
        <fullName evidence="6">MFS transporter</fullName>
    </submittedName>
</protein>
<proteinExistence type="predicted"/>
<feature type="transmembrane region" description="Helical" evidence="4">
    <location>
        <begin position="76"/>
        <end position="103"/>
    </location>
</feature>
<dbReference type="CDD" id="cd17489">
    <property type="entry name" value="MFS_YfcJ_like"/>
    <property type="match status" value="1"/>
</dbReference>
<keyword evidence="7" id="KW-1185">Reference proteome</keyword>
<evidence type="ECO:0000313" key="7">
    <source>
        <dbReference type="Proteomes" id="UP000050454"/>
    </source>
</evidence>
<dbReference type="InterPro" id="IPR011701">
    <property type="entry name" value="MFS"/>
</dbReference>
<reference evidence="6 7" key="1">
    <citation type="submission" date="2015-07" db="EMBL/GenBank/DDBJ databases">
        <title>The draft genome sequence of Leadbetterella sp. JN14-9.</title>
        <authorList>
            <person name="Liu Y."/>
            <person name="Du J."/>
            <person name="Shao Z."/>
        </authorList>
    </citation>
    <scope>NUCLEOTIDE SEQUENCE [LARGE SCALE GENOMIC DNA]</scope>
    <source>
        <strain evidence="6 7">JN14-9</strain>
    </source>
</reference>
<feature type="transmembrane region" description="Helical" evidence="4">
    <location>
        <begin position="12"/>
        <end position="30"/>
    </location>
</feature>
<dbReference type="STRING" id="1605367.AFM12_10040"/>
<name>A0A0P7C3J9_9BACT</name>
<feature type="domain" description="Major facilitator superfamily (MFS) profile" evidence="5">
    <location>
        <begin position="11"/>
        <end position="389"/>
    </location>
</feature>
<dbReference type="InterPro" id="IPR036259">
    <property type="entry name" value="MFS_trans_sf"/>
</dbReference>
<dbReference type="AlphaFoldDB" id="A0A0P7C3J9"/>
<organism evidence="6 7">
    <name type="scientific">Jiulongibacter sediminis</name>
    <dbReference type="NCBI Taxonomy" id="1605367"/>
    <lineage>
        <taxon>Bacteria</taxon>
        <taxon>Pseudomonadati</taxon>
        <taxon>Bacteroidota</taxon>
        <taxon>Cytophagia</taxon>
        <taxon>Cytophagales</taxon>
        <taxon>Leadbetterellaceae</taxon>
        <taxon>Jiulongibacter</taxon>
    </lineage>
</organism>
<dbReference type="Gene3D" id="1.20.1250.20">
    <property type="entry name" value="MFS general substrate transporter like domains"/>
    <property type="match status" value="2"/>
</dbReference>
<comment type="caution">
    <text evidence="6">The sequence shown here is derived from an EMBL/GenBank/DDBJ whole genome shotgun (WGS) entry which is preliminary data.</text>
</comment>
<feature type="transmembrane region" description="Helical" evidence="4">
    <location>
        <begin position="363"/>
        <end position="384"/>
    </location>
</feature>
<dbReference type="PANTHER" id="PTHR23531">
    <property type="entry name" value="QUINOLENE RESISTANCE PROTEIN NORA"/>
    <property type="match status" value="1"/>
</dbReference>
<dbReference type="Pfam" id="PF07690">
    <property type="entry name" value="MFS_1"/>
    <property type="match status" value="2"/>
</dbReference>
<feature type="transmembrane region" description="Helical" evidence="4">
    <location>
        <begin position="204"/>
        <end position="226"/>
    </location>
</feature>
<dbReference type="Proteomes" id="UP000050454">
    <property type="component" value="Unassembled WGS sequence"/>
</dbReference>
<feature type="transmembrane region" description="Helical" evidence="4">
    <location>
        <begin position="164"/>
        <end position="183"/>
    </location>
</feature>
<dbReference type="GO" id="GO:0022857">
    <property type="term" value="F:transmembrane transporter activity"/>
    <property type="evidence" value="ECO:0007669"/>
    <property type="project" value="InterPro"/>
</dbReference>
<evidence type="ECO:0000313" key="6">
    <source>
        <dbReference type="EMBL" id="KPM48889.1"/>
    </source>
</evidence>
<sequence length="391" mass="43227">MSTKPKIFTRQYLLLCFSSFLFFSSFNMLIPELPDYLSSMGGEDYKGLIIGIFTLTAGLSRPFSGKLTDTWGRVPVMMVGALVCVLCGFFYPLVNTVFLFLFLRLIHGFSTGFKPTGTAAFIADVVPVTRRGEAMGIYGFVTSTGMAFGPYMGSWIAEQFNLDALFYTSSAFAFLSVAILVSMKETLPPEKREGLSLASFKVKWNDIFHPAIWPVAVVVFLSTFGYGAVLTLTPDLSKVHGLENKGIYFLIFTLASLLTRILGGKISDKKGRVNVLIAGALIMVLALGLTSVTSHVYYFYLGGFFFGIAWGIISPSYQAWTVDLCTEETRGRAVATMYIALEAGIGSGAILPMFLYNNKPEQIGWAFQLCLLMAAFAFIFLMWYKRKYKVA</sequence>
<dbReference type="PATRIC" id="fig|1605367.3.peg.3395"/>
<dbReference type="InterPro" id="IPR020846">
    <property type="entry name" value="MFS_dom"/>
</dbReference>
<feature type="transmembrane region" description="Helical" evidence="4">
    <location>
        <begin position="338"/>
        <end position="357"/>
    </location>
</feature>
<feature type="transmembrane region" description="Helical" evidence="4">
    <location>
        <begin position="275"/>
        <end position="292"/>
    </location>
</feature>
<keyword evidence="3 4" id="KW-0472">Membrane</keyword>